<comment type="caution">
    <text evidence="1">The sequence shown here is derived from an EMBL/GenBank/DDBJ whole genome shotgun (WGS) entry which is preliminary data.</text>
</comment>
<proteinExistence type="predicted"/>
<evidence type="ECO:0000313" key="1">
    <source>
        <dbReference type="EMBL" id="KAJ8877869.1"/>
    </source>
</evidence>
<organism evidence="1 2">
    <name type="scientific">Dryococelus australis</name>
    <dbReference type="NCBI Taxonomy" id="614101"/>
    <lineage>
        <taxon>Eukaryota</taxon>
        <taxon>Metazoa</taxon>
        <taxon>Ecdysozoa</taxon>
        <taxon>Arthropoda</taxon>
        <taxon>Hexapoda</taxon>
        <taxon>Insecta</taxon>
        <taxon>Pterygota</taxon>
        <taxon>Neoptera</taxon>
        <taxon>Polyneoptera</taxon>
        <taxon>Phasmatodea</taxon>
        <taxon>Verophasmatodea</taxon>
        <taxon>Anareolatae</taxon>
        <taxon>Phasmatidae</taxon>
        <taxon>Eurycanthinae</taxon>
        <taxon>Dryococelus</taxon>
    </lineage>
</organism>
<accession>A0ABQ9H0R6</accession>
<gene>
    <name evidence="1" type="ORF">PR048_022328</name>
</gene>
<protein>
    <submittedName>
        <fullName evidence="1">Uncharacterized protein</fullName>
    </submittedName>
</protein>
<sequence>MLKIEVVVINAGGNAALQGSSTSQFHYFAQFYPRRKEFACKLIYGPATERIVNHLLCDYFLEEYHWYNNASFDNFASYDEQVLTYGIQTVNALCEATQEADISVGETEDTLAGKAENIV</sequence>
<dbReference type="EMBL" id="JARBHB010000008">
    <property type="protein sequence ID" value="KAJ8877869.1"/>
    <property type="molecule type" value="Genomic_DNA"/>
</dbReference>
<name>A0ABQ9H0R6_9NEOP</name>
<dbReference type="Proteomes" id="UP001159363">
    <property type="component" value="Chromosome 7"/>
</dbReference>
<keyword evidence="2" id="KW-1185">Reference proteome</keyword>
<evidence type="ECO:0000313" key="2">
    <source>
        <dbReference type="Proteomes" id="UP001159363"/>
    </source>
</evidence>
<reference evidence="1 2" key="1">
    <citation type="submission" date="2023-02" db="EMBL/GenBank/DDBJ databases">
        <title>LHISI_Scaffold_Assembly.</title>
        <authorList>
            <person name="Stuart O.P."/>
            <person name="Cleave R."/>
            <person name="Magrath M.J.L."/>
            <person name="Mikheyev A.S."/>
        </authorList>
    </citation>
    <scope>NUCLEOTIDE SEQUENCE [LARGE SCALE GENOMIC DNA]</scope>
    <source>
        <strain evidence="1">Daus_M_001</strain>
        <tissue evidence="1">Leg muscle</tissue>
    </source>
</reference>
<feature type="non-terminal residue" evidence="1">
    <location>
        <position position="119"/>
    </location>
</feature>